<proteinExistence type="predicted"/>
<keyword evidence="3" id="KW-1185">Reference proteome</keyword>
<sequence>MINILKMDFHRFRNNKIMYLLLLLFCAFQIFGIFMMQQYSQSIEEGGVVVSSMNESEFIQYNISQPSSWMLIYIAVFSIYFYMSEYNSGFHKNYISMRKARIYSVLSKMLILAVFIILLFITLLMSDWIGRSLFFGNASLGDLGFFVKLLVGQFLLHWAFSILILCIAMIAKNLLVSLTAGFILALNVVGMSLAALESLVEGIHLSKYLLINTLVRIKDFNNTGEVMHTTFVAVAAIAVFTFIAVRYKIKEDLNV</sequence>
<feature type="transmembrane region" description="Helical" evidence="1">
    <location>
        <begin position="174"/>
        <end position="196"/>
    </location>
</feature>
<keyword evidence="1" id="KW-0472">Membrane</keyword>
<dbReference type="Pfam" id="PF12730">
    <property type="entry name" value="ABC2_membrane_4"/>
    <property type="match status" value="1"/>
</dbReference>
<name>A0ABX3HHW9_PAEBO</name>
<keyword evidence="1" id="KW-1133">Transmembrane helix</keyword>
<feature type="transmembrane region" description="Helical" evidence="1">
    <location>
        <begin position="145"/>
        <end position="167"/>
    </location>
</feature>
<evidence type="ECO:0008006" key="4">
    <source>
        <dbReference type="Google" id="ProtNLM"/>
    </source>
</evidence>
<organism evidence="2 3">
    <name type="scientific">Paenibacillus borealis</name>
    <dbReference type="NCBI Taxonomy" id="160799"/>
    <lineage>
        <taxon>Bacteria</taxon>
        <taxon>Bacillati</taxon>
        <taxon>Bacillota</taxon>
        <taxon>Bacilli</taxon>
        <taxon>Bacillales</taxon>
        <taxon>Paenibacillaceae</taxon>
        <taxon>Paenibacillus</taxon>
    </lineage>
</organism>
<feature type="transmembrane region" description="Helical" evidence="1">
    <location>
        <begin position="226"/>
        <end position="245"/>
    </location>
</feature>
<dbReference type="Proteomes" id="UP000187412">
    <property type="component" value="Unassembled WGS sequence"/>
</dbReference>
<evidence type="ECO:0000313" key="2">
    <source>
        <dbReference type="EMBL" id="OMD49562.1"/>
    </source>
</evidence>
<keyword evidence="1" id="KW-0812">Transmembrane</keyword>
<dbReference type="RefSeq" id="WP_038585999.1">
    <property type="nucleotide sequence ID" value="NZ_MPTB01000009.1"/>
</dbReference>
<comment type="caution">
    <text evidence="2">The sequence shown here is derived from an EMBL/GenBank/DDBJ whole genome shotgun (WGS) entry which is preliminary data.</text>
</comment>
<evidence type="ECO:0000313" key="3">
    <source>
        <dbReference type="Proteomes" id="UP000187412"/>
    </source>
</evidence>
<reference evidence="2 3" key="1">
    <citation type="submission" date="2016-10" db="EMBL/GenBank/DDBJ databases">
        <title>Paenibacillus species isolates.</title>
        <authorList>
            <person name="Beno S.M."/>
        </authorList>
    </citation>
    <scope>NUCLEOTIDE SEQUENCE [LARGE SCALE GENOMIC DNA]</scope>
    <source>
        <strain evidence="2 3">FSL H7-0744</strain>
    </source>
</reference>
<evidence type="ECO:0000256" key="1">
    <source>
        <dbReference type="SAM" id="Phobius"/>
    </source>
</evidence>
<feature type="transmembrane region" description="Helical" evidence="1">
    <location>
        <begin position="66"/>
        <end position="84"/>
    </location>
</feature>
<accession>A0ABX3HHW9</accession>
<protein>
    <recommendedName>
        <fullName evidence="4">ABC transporter permease</fullName>
    </recommendedName>
</protein>
<feature type="transmembrane region" description="Helical" evidence="1">
    <location>
        <begin position="105"/>
        <end position="125"/>
    </location>
</feature>
<gene>
    <name evidence="2" type="ORF">BSK56_09430</name>
</gene>
<dbReference type="EMBL" id="MPTB01000009">
    <property type="protein sequence ID" value="OMD49562.1"/>
    <property type="molecule type" value="Genomic_DNA"/>
</dbReference>